<evidence type="ECO:0000256" key="12">
    <source>
        <dbReference type="PROSITE-ProRule" id="PRU01360"/>
    </source>
</evidence>
<dbReference type="PANTHER" id="PTHR30069:SF53">
    <property type="entry name" value="COLICIN I RECEPTOR-RELATED"/>
    <property type="match status" value="1"/>
</dbReference>
<evidence type="ECO:0000256" key="1">
    <source>
        <dbReference type="ARBA" id="ARBA00004571"/>
    </source>
</evidence>
<gene>
    <name evidence="18" type="ORF">KZJ38_28475</name>
</gene>
<organism evidence="18 19">
    <name type="scientific">Paraburkholderia edwinii</name>
    <dbReference type="NCBI Taxonomy" id="2861782"/>
    <lineage>
        <taxon>Bacteria</taxon>
        <taxon>Pseudomonadati</taxon>
        <taxon>Pseudomonadota</taxon>
        <taxon>Betaproteobacteria</taxon>
        <taxon>Burkholderiales</taxon>
        <taxon>Burkholderiaceae</taxon>
        <taxon>Paraburkholderia</taxon>
    </lineage>
</organism>
<comment type="subcellular location">
    <subcellularLocation>
        <location evidence="1 12">Cell outer membrane</location>
        <topology evidence="1 12">Multi-pass membrane protein</topology>
    </subcellularLocation>
</comment>
<dbReference type="PANTHER" id="PTHR30069">
    <property type="entry name" value="TONB-DEPENDENT OUTER MEMBRANE RECEPTOR"/>
    <property type="match status" value="1"/>
</dbReference>
<feature type="domain" description="TonB-dependent receptor plug" evidence="17">
    <location>
        <begin position="105"/>
        <end position="220"/>
    </location>
</feature>
<dbReference type="InterPro" id="IPR036942">
    <property type="entry name" value="Beta-barrel_TonB_sf"/>
</dbReference>
<feature type="signal peptide" evidence="15">
    <location>
        <begin position="1"/>
        <end position="38"/>
    </location>
</feature>
<feature type="compositionally biased region" description="Low complexity" evidence="14">
    <location>
        <begin position="54"/>
        <end position="67"/>
    </location>
</feature>
<dbReference type="Pfam" id="PF07715">
    <property type="entry name" value="Plug"/>
    <property type="match status" value="1"/>
</dbReference>
<evidence type="ECO:0000256" key="15">
    <source>
        <dbReference type="SAM" id="SignalP"/>
    </source>
</evidence>
<dbReference type="InterPro" id="IPR037066">
    <property type="entry name" value="Plug_dom_sf"/>
</dbReference>
<feature type="domain" description="TonB-dependent receptor-like beta-barrel" evidence="16">
    <location>
        <begin position="355"/>
        <end position="813"/>
    </location>
</feature>
<evidence type="ECO:0000256" key="8">
    <source>
        <dbReference type="ARBA" id="ARBA00023077"/>
    </source>
</evidence>
<dbReference type="RefSeq" id="WP_219803410.1">
    <property type="nucleotide sequence ID" value="NZ_CP080096.1"/>
</dbReference>
<feature type="compositionally biased region" description="Polar residues" evidence="14">
    <location>
        <begin position="85"/>
        <end position="100"/>
    </location>
</feature>
<evidence type="ECO:0000313" key="19">
    <source>
        <dbReference type="Proteomes" id="UP000826462"/>
    </source>
</evidence>
<sequence length="837" mass="89864">MSNPHLAGVARSAPRVPARVLWLFAAAGLSLANGVAVAASGDINADTHASAPASASAEAAAASAEAAANEDPSTSDENTAAGKSGDNTKSLPAVQITGSRSYAEKNQLPQTTESITAKQVSETINATDASDALKYMPDVLVRKRYIGDTNAPMSTRTTGINASARSLIYADGVLLSTLINNNNQNGSPQWFMVSPQQIERVDVLYGPFAAQFPGNSYGAVTEITTRMPKQFEASVDVLGSIQHFGLYNTHENEPAQQYSATLGDRAGKLSWFLTASHLDSFSQPITIGEVTQSTTRAAANLPVVTGAIADRNRTGQPVQVIGAGNFVHTIQDNATLKLAYDFTPTLSATYALGYWQNSQKARAQTYLQTANGTPFYGATTGNVNIGGYSYSAATIAGQFTANNVEQEHLMQSLTLDSHTNGPFDWQLVVSNFYYLQDLSGLSTGVYPAALAGGPGRTTDMGGTGWTTVDLKGTWRPQGVAGANIASFGAHFDQFKLVSPTYNTSSWASEGEDGSLFSNSLGKTQTFALWAQDVWRISPSLQATLGGRYEMWRAYDGFNFATGSNGIGVSINQPGLDRNAFSPKASLRWDLSDIWSITGSFGKAVRFPTVGELYQTVQTGSTFVQANPFLKPESVLSGELALERDVSDGKLRLSVFDEYVSNALISQTSTVPGFATPVSVTQNVGRTRETGAEIAGTQDNVLIKGLTLSGNLTYVNARILEDDGFVSATGSTAVGKQVPYVPTWRATLAATYRPDNRWAYTLAARYSTRLFATVDNSDSNPATYQGFQSFFVMDARVHLQVDKHWGAALGVDNLNNRKYYLFHPFPQRTFYAELKYDL</sequence>
<protein>
    <submittedName>
        <fullName evidence="18">TonB-dependent receptor</fullName>
    </submittedName>
</protein>
<keyword evidence="3 12" id="KW-0813">Transport</keyword>
<keyword evidence="7" id="KW-0406">Ion transport</keyword>
<dbReference type="EMBL" id="CP080096">
    <property type="protein sequence ID" value="QYD73555.1"/>
    <property type="molecule type" value="Genomic_DNA"/>
</dbReference>
<dbReference type="PROSITE" id="PS52016">
    <property type="entry name" value="TONB_DEPENDENT_REC_3"/>
    <property type="match status" value="1"/>
</dbReference>
<evidence type="ECO:0000256" key="2">
    <source>
        <dbReference type="ARBA" id="ARBA00009810"/>
    </source>
</evidence>
<comment type="similarity">
    <text evidence="2 12 13">Belongs to the TonB-dependent receptor family.</text>
</comment>
<evidence type="ECO:0000256" key="11">
    <source>
        <dbReference type="ARBA" id="ARBA00023237"/>
    </source>
</evidence>
<keyword evidence="9 12" id="KW-0472">Membrane</keyword>
<evidence type="ECO:0000256" key="4">
    <source>
        <dbReference type="ARBA" id="ARBA00022452"/>
    </source>
</evidence>
<dbReference type="InterPro" id="IPR039426">
    <property type="entry name" value="TonB-dep_rcpt-like"/>
</dbReference>
<keyword evidence="6 15" id="KW-0732">Signal</keyword>
<name>A0ABX8V3B2_9BURK</name>
<keyword evidence="5 12" id="KW-0812">Transmembrane</keyword>
<keyword evidence="8 13" id="KW-0798">TonB box</keyword>
<keyword evidence="11 12" id="KW-0998">Cell outer membrane</keyword>
<evidence type="ECO:0000256" key="5">
    <source>
        <dbReference type="ARBA" id="ARBA00022692"/>
    </source>
</evidence>
<keyword evidence="10 18" id="KW-0675">Receptor</keyword>
<evidence type="ECO:0000256" key="14">
    <source>
        <dbReference type="SAM" id="MobiDB-lite"/>
    </source>
</evidence>
<proteinExistence type="inferred from homology"/>
<evidence type="ECO:0000256" key="3">
    <source>
        <dbReference type="ARBA" id="ARBA00022448"/>
    </source>
</evidence>
<evidence type="ECO:0000256" key="13">
    <source>
        <dbReference type="RuleBase" id="RU003357"/>
    </source>
</evidence>
<accession>A0ABX8V3B2</accession>
<evidence type="ECO:0000313" key="18">
    <source>
        <dbReference type="EMBL" id="QYD73555.1"/>
    </source>
</evidence>
<feature type="chain" id="PRO_5045698784" evidence="15">
    <location>
        <begin position="39"/>
        <end position="837"/>
    </location>
</feature>
<evidence type="ECO:0000256" key="9">
    <source>
        <dbReference type="ARBA" id="ARBA00023136"/>
    </source>
</evidence>
<dbReference type="Gene3D" id="2.40.170.20">
    <property type="entry name" value="TonB-dependent receptor, beta-barrel domain"/>
    <property type="match status" value="1"/>
</dbReference>
<dbReference type="Proteomes" id="UP000826462">
    <property type="component" value="Chromosome 2"/>
</dbReference>
<dbReference type="InterPro" id="IPR012910">
    <property type="entry name" value="Plug_dom"/>
</dbReference>
<evidence type="ECO:0000256" key="6">
    <source>
        <dbReference type="ARBA" id="ARBA00022729"/>
    </source>
</evidence>
<dbReference type="Pfam" id="PF00593">
    <property type="entry name" value="TonB_dep_Rec_b-barrel"/>
    <property type="match status" value="1"/>
</dbReference>
<reference evidence="18 19" key="1">
    <citation type="submission" date="2021-07" db="EMBL/GenBank/DDBJ databases">
        <title>Paraburkholderia edwinii protects Aspergillus sp. from phenazines by acting as a toxin sponge.</title>
        <authorList>
            <person name="Dahlstrom K.M."/>
            <person name="Newman D.K."/>
        </authorList>
    </citation>
    <scope>NUCLEOTIDE SEQUENCE [LARGE SCALE GENOMIC DNA]</scope>
    <source>
        <strain evidence="18 19">Pe01</strain>
    </source>
</reference>
<dbReference type="InterPro" id="IPR000531">
    <property type="entry name" value="Beta-barrel_TonB"/>
</dbReference>
<evidence type="ECO:0000259" key="16">
    <source>
        <dbReference type="Pfam" id="PF00593"/>
    </source>
</evidence>
<feature type="region of interest" description="Disordered" evidence="14">
    <location>
        <begin position="54"/>
        <end position="110"/>
    </location>
</feature>
<evidence type="ECO:0000259" key="17">
    <source>
        <dbReference type="Pfam" id="PF07715"/>
    </source>
</evidence>
<dbReference type="SUPFAM" id="SSF56935">
    <property type="entry name" value="Porins"/>
    <property type="match status" value="1"/>
</dbReference>
<keyword evidence="4 12" id="KW-1134">Transmembrane beta strand</keyword>
<evidence type="ECO:0000256" key="7">
    <source>
        <dbReference type="ARBA" id="ARBA00023065"/>
    </source>
</evidence>
<keyword evidence="19" id="KW-1185">Reference proteome</keyword>
<dbReference type="Gene3D" id="2.170.130.10">
    <property type="entry name" value="TonB-dependent receptor, plug domain"/>
    <property type="match status" value="1"/>
</dbReference>
<evidence type="ECO:0000256" key="10">
    <source>
        <dbReference type="ARBA" id="ARBA00023170"/>
    </source>
</evidence>